<evidence type="ECO:0000313" key="1">
    <source>
        <dbReference type="EMBL" id="KAJ7536274.1"/>
    </source>
</evidence>
<proteinExistence type="predicted"/>
<dbReference type="EMBL" id="CM055103">
    <property type="protein sequence ID" value="KAJ7536274.1"/>
    <property type="molecule type" value="Genomic_DNA"/>
</dbReference>
<sequence>MGRLNENENENETDLQTPSSAGALDHSSLSVVVDGSDQTDSLTEPLLRPEPEPEEQGQESSNSHVVSSSSREQPERLASLDVFRGLSIAGMILVDNVGGLWPALNHSPWNGVTVADFVMPFFLFIVGMALALTFKRIHDRLKLTQKALVRAAKLFFLGVLLQGGYYHGVNHLDYGVDIEVIRWCGVLQRIAFCYLVVALCKIWLPKRQTSDGSNGSFKLLKVYLWHCIVALLFSAVYLSLLYGLYVTDWQFSAPLAYQGYLIRPSLPKLNVDDTLLTVKCGVRGDLRPACNAVGYVDRLILGLSHLDQRPVFIRTKECSVNSPNYGPPPPNAPVWCQAPFDPEGILSSVSAVVTCFVGLHYGHILVHEKGHMKRLQHWITPSLELLVFGIILNYLGMPLNKPLYSFSYMCLTAGAAGLVFCAFYFLIDVKGWRYPTLLLEWMGLNSLLIYTLAACGVILSFIQGFYYKVPQNNLVSYIEEHLFEDLIPSKRWALMVSVLSEIILWCLIAGALKAKGIFWKF</sequence>
<protein>
    <submittedName>
        <fullName evidence="1">Uncharacterized protein</fullName>
    </submittedName>
</protein>
<comment type="caution">
    <text evidence="1">The sequence shown here is derived from an EMBL/GenBank/DDBJ whole genome shotgun (WGS) entry which is preliminary data.</text>
</comment>
<gene>
    <name evidence="1" type="ORF">O6H91_12G062900</name>
</gene>
<dbReference type="Proteomes" id="UP001162992">
    <property type="component" value="Chromosome 12"/>
</dbReference>
<name>A0ACC2C371_DIPCM</name>
<keyword evidence="2" id="KW-1185">Reference proteome</keyword>
<reference evidence="2" key="1">
    <citation type="journal article" date="2024" name="Proc. Natl. Acad. Sci. U.S.A.">
        <title>Extraordinary preservation of gene collinearity over three hundred million years revealed in homosporous lycophytes.</title>
        <authorList>
            <person name="Li C."/>
            <person name="Wickell D."/>
            <person name="Kuo L.Y."/>
            <person name="Chen X."/>
            <person name="Nie B."/>
            <person name="Liao X."/>
            <person name="Peng D."/>
            <person name="Ji J."/>
            <person name="Jenkins J."/>
            <person name="Williams M."/>
            <person name="Shu S."/>
            <person name="Plott C."/>
            <person name="Barry K."/>
            <person name="Rajasekar S."/>
            <person name="Grimwood J."/>
            <person name="Han X."/>
            <person name="Sun S."/>
            <person name="Hou Z."/>
            <person name="He W."/>
            <person name="Dai G."/>
            <person name="Sun C."/>
            <person name="Schmutz J."/>
            <person name="Leebens-Mack J.H."/>
            <person name="Li F.W."/>
            <person name="Wang L."/>
        </authorList>
    </citation>
    <scope>NUCLEOTIDE SEQUENCE [LARGE SCALE GENOMIC DNA]</scope>
    <source>
        <strain evidence="2">cv. PW_Plant_1</strain>
    </source>
</reference>
<organism evidence="1 2">
    <name type="scientific">Diphasiastrum complanatum</name>
    <name type="common">Issler's clubmoss</name>
    <name type="synonym">Lycopodium complanatum</name>
    <dbReference type="NCBI Taxonomy" id="34168"/>
    <lineage>
        <taxon>Eukaryota</taxon>
        <taxon>Viridiplantae</taxon>
        <taxon>Streptophyta</taxon>
        <taxon>Embryophyta</taxon>
        <taxon>Tracheophyta</taxon>
        <taxon>Lycopodiopsida</taxon>
        <taxon>Lycopodiales</taxon>
        <taxon>Lycopodiaceae</taxon>
        <taxon>Lycopodioideae</taxon>
        <taxon>Diphasiastrum</taxon>
    </lineage>
</organism>
<evidence type="ECO:0000313" key="2">
    <source>
        <dbReference type="Proteomes" id="UP001162992"/>
    </source>
</evidence>
<accession>A0ACC2C371</accession>